<dbReference type="OrthoDB" id="3902805at2"/>
<dbReference type="Pfam" id="PF00723">
    <property type="entry name" value="Glyco_hydro_15"/>
    <property type="match status" value="1"/>
</dbReference>
<evidence type="ECO:0000256" key="4">
    <source>
        <dbReference type="ARBA" id="ARBA00019905"/>
    </source>
</evidence>
<comment type="cofactor">
    <cofactor evidence="10">
        <name>phosphate</name>
        <dbReference type="ChEBI" id="CHEBI:43474"/>
    </cofactor>
</comment>
<dbReference type="InterPro" id="IPR045582">
    <property type="entry name" value="Trehalase-like_N"/>
</dbReference>
<feature type="compositionally biased region" description="Low complexity" evidence="12">
    <location>
        <begin position="606"/>
        <end position="621"/>
    </location>
</feature>
<dbReference type="PANTHER" id="PTHR31616">
    <property type="entry name" value="TREHALASE"/>
    <property type="match status" value="1"/>
</dbReference>
<dbReference type="SUPFAM" id="SSF48208">
    <property type="entry name" value="Six-hairpin glycosidases"/>
    <property type="match status" value="1"/>
</dbReference>
<keyword evidence="16" id="KW-1185">Reference proteome</keyword>
<dbReference type="InterPro" id="IPR008928">
    <property type="entry name" value="6-hairpin_glycosidase_sf"/>
</dbReference>
<dbReference type="STRING" id="580166.AUP43_09760"/>
<comment type="similarity">
    <text evidence="2">Belongs to the glycosyl hydrolase 15 family.</text>
</comment>
<keyword evidence="6" id="KW-0119">Carbohydrate metabolism</keyword>
<dbReference type="Gene3D" id="1.50.10.10">
    <property type="match status" value="1"/>
</dbReference>
<evidence type="ECO:0000256" key="9">
    <source>
        <dbReference type="ARBA" id="ARBA00031637"/>
    </source>
</evidence>
<evidence type="ECO:0000256" key="8">
    <source>
        <dbReference type="ARBA" id="ARBA00030473"/>
    </source>
</evidence>
<comment type="caution">
    <text evidence="15">The sequence shown here is derived from an EMBL/GenBank/DDBJ whole genome shotgun (WGS) entry which is preliminary data.</text>
</comment>
<evidence type="ECO:0000256" key="10">
    <source>
        <dbReference type="ARBA" id="ARBA00053030"/>
    </source>
</evidence>
<evidence type="ECO:0000256" key="3">
    <source>
        <dbReference type="ARBA" id="ARBA00012757"/>
    </source>
</evidence>
<dbReference type="EMBL" id="LPXN01000112">
    <property type="protein sequence ID" value="KZD07806.1"/>
    <property type="molecule type" value="Genomic_DNA"/>
</dbReference>
<keyword evidence="5" id="KW-0378">Hydrolase</keyword>
<evidence type="ECO:0000256" key="6">
    <source>
        <dbReference type="ARBA" id="ARBA00023277"/>
    </source>
</evidence>
<feature type="domain" description="GH15-like" evidence="13">
    <location>
        <begin position="223"/>
        <end position="586"/>
    </location>
</feature>
<evidence type="ECO:0000256" key="11">
    <source>
        <dbReference type="ARBA" id="ARBA00060615"/>
    </source>
</evidence>
<dbReference type="InterPro" id="IPR012341">
    <property type="entry name" value="6hp_glycosidase-like_sf"/>
</dbReference>
<dbReference type="InterPro" id="IPR011613">
    <property type="entry name" value="GH15-like"/>
</dbReference>
<proteinExistence type="inferred from homology"/>
<reference evidence="15 16" key="1">
    <citation type="submission" date="2015-12" db="EMBL/GenBank/DDBJ databases">
        <title>Genome sequence of Oceanibaculum pacificum MCCC 1A02656.</title>
        <authorList>
            <person name="Lu L."/>
            <person name="Lai Q."/>
            <person name="Shao Z."/>
            <person name="Qian P."/>
        </authorList>
    </citation>
    <scope>NUCLEOTIDE SEQUENCE [LARGE SCALE GENOMIC DNA]</scope>
    <source>
        <strain evidence="15 16">MCCC 1A02656</strain>
    </source>
</reference>
<dbReference type="RefSeq" id="WP_067556592.1">
    <property type="nucleotide sequence ID" value="NZ_LPXN01000112.1"/>
</dbReference>
<protein>
    <recommendedName>
        <fullName evidence="4">Trehalase</fullName>
        <ecNumber evidence="3">3.2.1.28</ecNumber>
    </recommendedName>
    <alternativeName>
        <fullName evidence="8">Alpha,alpha-trehalase</fullName>
    </alternativeName>
    <alternativeName>
        <fullName evidence="9">Alpha,alpha-trehalose glucohydrolase</fullName>
    </alternativeName>
</protein>
<evidence type="ECO:0000256" key="1">
    <source>
        <dbReference type="ARBA" id="ARBA00001576"/>
    </source>
</evidence>
<evidence type="ECO:0000256" key="12">
    <source>
        <dbReference type="SAM" id="MobiDB-lite"/>
    </source>
</evidence>
<evidence type="ECO:0000256" key="5">
    <source>
        <dbReference type="ARBA" id="ARBA00022801"/>
    </source>
</evidence>
<dbReference type="GO" id="GO:0004555">
    <property type="term" value="F:alpha,alpha-trehalase activity"/>
    <property type="evidence" value="ECO:0007669"/>
    <property type="project" value="UniProtKB-EC"/>
</dbReference>
<dbReference type="GO" id="GO:0005993">
    <property type="term" value="P:trehalose catabolic process"/>
    <property type="evidence" value="ECO:0007669"/>
    <property type="project" value="UniProtKB-ARBA"/>
</dbReference>
<evidence type="ECO:0000259" key="14">
    <source>
        <dbReference type="Pfam" id="PF19291"/>
    </source>
</evidence>
<evidence type="ECO:0000313" key="16">
    <source>
        <dbReference type="Proteomes" id="UP000076400"/>
    </source>
</evidence>
<dbReference type="FunFam" id="1.50.10.10:FF:000005">
    <property type="entry name" value="Glycosyl hydrolase, glucoamylase"/>
    <property type="match status" value="1"/>
</dbReference>
<gene>
    <name evidence="15" type="ORF">AUP43_09760</name>
</gene>
<evidence type="ECO:0000313" key="15">
    <source>
        <dbReference type="EMBL" id="KZD07806.1"/>
    </source>
</evidence>
<comment type="catalytic activity">
    <reaction evidence="1">
        <text>alpha,alpha-trehalose + H2O = alpha-D-glucose + beta-D-glucose</text>
        <dbReference type="Rhea" id="RHEA:32675"/>
        <dbReference type="ChEBI" id="CHEBI:15377"/>
        <dbReference type="ChEBI" id="CHEBI:15903"/>
        <dbReference type="ChEBI" id="CHEBI:16551"/>
        <dbReference type="ChEBI" id="CHEBI:17925"/>
        <dbReference type="EC" id="3.2.1.28"/>
    </reaction>
</comment>
<keyword evidence="7" id="KW-0326">Glycosidase</keyword>
<feature type="region of interest" description="Disordered" evidence="12">
    <location>
        <begin position="594"/>
        <end position="621"/>
    </location>
</feature>
<comment type="pathway">
    <text evidence="11">Glycan degradation; trehalose degradation; D-glucose from alpha,alpha-trehalose: step 1/1.</text>
</comment>
<evidence type="ECO:0000256" key="2">
    <source>
        <dbReference type="ARBA" id="ARBA00006188"/>
    </source>
</evidence>
<feature type="domain" description="Trehalase-like N-terminal" evidence="14">
    <location>
        <begin position="5"/>
        <end position="152"/>
    </location>
</feature>
<dbReference type="PANTHER" id="PTHR31616:SF0">
    <property type="entry name" value="GLUCAN 1,4-ALPHA-GLUCOSIDASE"/>
    <property type="match status" value="1"/>
</dbReference>
<dbReference type="EC" id="3.2.1.28" evidence="3"/>
<dbReference type="AlphaFoldDB" id="A0A154W2T4"/>
<accession>A0A154W2T4</accession>
<evidence type="ECO:0000256" key="7">
    <source>
        <dbReference type="ARBA" id="ARBA00023295"/>
    </source>
</evidence>
<dbReference type="Pfam" id="PF19291">
    <property type="entry name" value="TREH_N"/>
    <property type="match status" value="1"/>
</dbReference>
<evidence type="ECO:0000259" key="13">
    <source>
        <dbReference type="Pfam" id="PF00723"/>
    </source>
</evidence>
<sequence length="621" mass="69408">MSRLIEDYGLIGNMVTSALVGRDGSIDWLCVPRFDSDACFAALLGTPENGRWRLYPTAPVRRTRRRYLPGTAVLETVFETDDGAVALIDFMPPNATEHRGELIRIVRGLSGRVEMGMEFALRFGYGRTVPWVRRRDYGLCAVAGPDACDLVTPVPLQGKDMMTVARFTVGKGESAPFTMAYYPSQSEPRFIEDRSIVLDRTVRWWRDWVGRSTLPEGGKEEWRDALIRSLITLKAMTYHPSGGIVAAPTTSLPEHIGGVRNWDYRFCWIRDATLTVYALVNSGHFEEADAFRLWLMRAAAGDPAQMQIMYGLGGERRLTESEITWLPGYENSRPVRIGNGAHEQLQLDVYGELIDALHAARQSHLGSFQAAWQFQCTLLTALEKLWRKPDAGIWEVRGAARHFTYSKMMAWVAFDRGIQAVEQYRLDGPVARWRAVRAEIRADIEEKAYDAKRNCFVQSYGSHSLDASLLLMAETGFLDPADPRFRGTVEAIEQDLMEDGFVLRYRPEDTDDGLAGEEGSFVLCSFWLVNAYVLLKRYDDASALFERLLGIANDLGLLAEQYDPKAKRQLGNFPQAFSHIGLITAAQNLLQAAGPAEQRASRDDAGAAPVANDRAAAAPSE</sequence>
<dbReference type="Proteomes" id="UP000076400">
    <property type="component" value="Unassembled WGS sequence"/>
</dbReference>
<organism evidence="15 16">
    <name type="scientific">Oceanibaculum pacificum</name>
    <dbReference type="NCBI Taxonomy" id="580166"/>
    <lineage>
        <taxon>Bacteria</taxon>
        <taxon>Pseudomonadati</taxon>
        <taxon>Pseudomonadota</taxon>
        <taxon>Alphaproteobacteria</taxon>
        <taxon>Rhodospirillales</taxon>
        <taxon>Oceanibaculaceae</taxon>
        <taxon>Oceanibaculum</taxon>
    </lineage>
</organism>
<name>A0A154W2T4_9PROT</name>